<feature type="compositionally biased region" description="Basic and acidic residues" evidence="1">
    <location>
        <begin position="88"/>
        <end position="120"/>
    </location>
</feature>
<evidence type="ECO:0000313" key="3">
    <source>
        <dbReference type="EMBL" id="NEW06241.1"/>
    </source>
</evidence>
<keyword evidence="2" id="KW-0812">Transmembrane</keyword>
<reference evidence="3" key="1">
    <citation type="submission" date="2020-02" db="EMBL/GenBank/DDBJ databases">
        <authorList>
            <person name="Shen X.-R."/>
            <person name="Zhang Y.-X."/>
        </authorList>
    </citation>
    <scope>NUCLEOTIDE SEQUENCE</scope>
    <source>
        <strain evidence="3">SYP-B3998</strain>
    </source>
</reference>
<sequence>MNLRFVVTVMAVLGLSILLTGCSIFGGGDKAQKKESTDQSKQKSQSTKDKPSVINQELKKQYDMYKEIIQYQIEQDKKVIKQSEERYKKLKEESDKPPKTEKKDSKSSADGKGEKSDQKMMKSKGSDTGSSSGD</sequence>
<feature type="compositionally biased region" description="Basic and acidic residues" evidence="1">
    <location>
        <begin position="30"/>
        <end position="55"/>
    </location>
</feature>
<gene>
    <name evidence="3" type="ORF">GK047_09475</name>
</gene>
<accession>A0A6G3ZXE1</accession>
<dbReference type="RefSeq" id="WP_163944706.1">
    <property type="nucleotide sequence ID" value="NZ_JAAIKC010000002.1"/>
</dbReference>
<name>A0A6G3ZXE1_9BACL</name>
<feature type="region of interest" description="Disordered" evidence="1">
    <location>
        <begin position="28"/>
        <end position="55"/>
    </location>
</feature>
<evidence type="ECO:0000256" key="1">
    <source>
        <dbReference type="SAM" id="MobiDB-lite"/>
    </source>
</evidence>
<feature type="region of interest" description="Disordered" evidence="1">
    <location>
        <begin position="88"/>
        <end position="134"/>
    </location>
</feature>
<feature type="transmembrane region" description="Helical" evidence="2">
    <location>
        <begin position="6"/>
        <end position="26"/>
    </location>
</feature>
<evidence type="ECO:0000256" key="2">
    <source>
        <dbReference type="SAM" id="Phobius"/>
    </source>
</evidence>
<keyword evidence="2" id="KW-1133">Transmembrane helix</keyword>
<dbReference type="EMBL" id="JAAIKC010000002">
    <property type="protein sequence ID" value="NEW06241.1"/>
    <property type="molecule type" value="Genomic_DNA"/>
</dbReference>
<dbReference type="PROSITE" id="PS51257">
    <property type="entry name" value="PROKAR_LIPOPROTEIN"/>
    <property type="match status" value="1"/>
</dbReference>
<evidence type="ECO:0008006" key="4">
    <source>
        <dbReference type="Google" id="ProtNLM"/>
    </source>
</evidence>
<comment type="caution">
    <text evidence="3">The sequence shown here is derived from an EMBL/GenBank/DDBJ whole genome shotgun (WGS) entry which is preliminary data.</text>
</comment>
<proteinExistence type="predicted"/>
<dbReference type="AlphaFoldDB" id="A0A6G3ZXE1"/>
<keyword evidence="2" id="KW-0472">Membrane</keyword>
<organism evidence="3">
    <name type="scientific">Paenibacillus sp. SYP-B3998</name>
    <dbReference type="NCBI Taxonomy" id="2678564"/>
    <lineage>
        <taxon>Bacteria</taxon>
        <taxon>Bacillati</taxon>
        <taxon>Bacillota</taxon>
        <taxon>Bacilli</taxon>
        <taxon>Bacillales</taxon>
        <taxon>Paenibacillaceae</taxon>
        <taxon>Paenibacillus</taxon>
    </lineage>
</organism>
<protein>
    <recommendedName>
        <fullName evidence="4">Lipoprotein</fullName>
    </recommendedName>
</protein>